<feature type="transmembrane region" description="Helical" evidence="1">
    <location>
        <begin position="21"/>
        <end position="48"/>
    </location>
</feature>
<protein>
    <submittedName>
        <fullName evidence="2">Uncharacterized protein</fullName>
    </submittedName>
</protein>
<comment type="caution">
    <text evidence="2">The sequence shown here is derived from an EMBL/GenBank/DDBJ whole genome shotgun (WGS) entry which is preliminary data.</text>
</comment>
<evidence type="ECO:0000313" key="2">
    <source>
        <dbReference type="EMBL" id="KGX87616.1"/>
    </source>
</evidence>
<dbReference type="AlphaFoldDB" id="A0A0A5G3C6"/>
<keyword evidence="1" id="KW-1133">Transmembrane helix</keyword>
<organism evidence="2 3">
    <name type="scientific">Pontibacillus marinus BH030004 = DSM 16465</name>
    <dbReference type="NCBI Taxonomy" id="1385511"/>
    <lineage>
        <taxon>Bacteria</taxon>
        <taxon>Bacillati</taxon>
        <taxon>Bacillota</taxon>
        <taxon>Bacilli</taxon>
        <taxon>Bacillales</taxon>
        <taxon>Bacillaceae</taxon>
        <taxon>Pontibacillus</taxon>
    </lineage>
</organism>
<proteinExistence type="predicted"/>
<evidence type="ECO:0000313" key="3">
    <source>
        <dbReference type="Proteomes" id="UP000030403"/>
    </source>
</evidence>
<accession>A0A0A5G3C6</accession>
<keyword evidence="1" id="KW-0472">Membrane</keyword>
<dbReference type="EMBL" id="AVPF01000023">
    <property type="protein sequence ID" value="KGX87616.1"/>
    <property type="molecule type" value="Genomic_DNA"/>
</dbReference>
<gene>
    <name evidence="2" type="ORF">N783_09370</name>
</gene>
<keyword evidence="1" id="KW-0812">Transmembrane</keyword>
<name>A0A0A5G3C6_9BACI</name>
<reference evidence="2 3" key="1">
    <citation type="submission" date="2013-08" db="EMBL/GenBank/DDBJ databases">
        <authorList>
            <person name="Huang J."/>
            <person name="Wang G."/>
        </authorList>
    </citation>
    <scope>NUCLEOTIDE SEQUENCE [LARGE SCALE GENOMIC DNA]</scope>
    <source>
        <strain evidence="2 3">BH030004</strain>
    </source>
</reference>
<keyword evidence="3" id="KW-1185">Reference proteome</keyword>
<sequence>MGIWRKRKERRRERKKLGVYNWVDMLFDILFLLPELLFLPIRLVFYLIRGMGKFMMDMFNV</sequence>
<evidence type="ECO:0000256" key="1">
    <source>
        <dbReference type="SAM" id="Phobius"/>
    </source>
</evidence>
<dbReference type="RefSeq" id="WP_027446079.1">
    <property type="nucleotide sequence ID" value="NZ_AULJ01000020.1"/>
</dbReference>
<dbReference type="Proteomes" id="UP000030403">
    <property type="component" value="Unassembled WGS sequence"/>
</dbReference>